<dbReference type="GO" id="GO:0008420">
    <property type="term" value="F:RNA polymerase II CTD heptapeptide repeat phosphatase activity"/>
    <property type="evidence" value="ECO:0007669"/>
    <property type="project" value="UniProtKB-ARBA"/>
</dbReference>
<comment type="catalytic activity">
    <reaction evidence="7 9">
        <text>O-phospho-L-seryl-[protein] + H2O = L-seryl-[protein] + phosphate</text>
        <dbReference type="Rhea" id="RHEA:20629"/>
        <dbReference type="Rhea" id="RHEA-COMP:9863"/>
        <dbReference type="Rhea" id="RHEA-COMP:11604"/>
        <dbReference type="ChEBI" id="CHEBI:15377"/>
        <dbReference type="ChEBI" id="CHEBI:29999"/>
        <dbReference type="ChEBI" id="CHEBI:43474"/>
        <dbReference type="ChEBI" id="CHEBI:83421"/>
        <dbReference type="EC" id="3.1.3.16"/>
    </reaction>
</comment>
<keyword evidence="6 9" id="KW-0539">Nucleus</keyword>
<dbReference type="OrthoDB" id="57957at2759"/>
<reference evidence="10 11" key="1">
    <citation type="submission" date="2020-08" db="EMBL/GenBank/DDBJ databases">
        <title>Aphidius gifuensis genome sequencing and assembly.</title>
        <authorList>
            <person name="Du Z."/>
        </authorList>
    </citation>
    <scope>NUCLEOTIDE SEQUENCE [LARGE SCALE GENOMIC DNA]</scope>
    <source>
        <strain evidence="10">YNYX2018</strain>
        <tissue evidence="10">Adults</tissue>
    </source>
</reference>
<comment type="function">
    <text evidence="9">Protein phosphatase that catalyzes the dephosphorylation of the C-terminal domain of RNA polymerase II. Plays a role in RNA processing and termination.</text>
</comment>
<evidence type="ECO:0000256" key="3">
    <source>
        <dbReference type="ARBA" id="ARBA00022664"/>
    </source>
</evidence>
<protein>
    <recommendedName>
        <fullName evidence="9">RNA polymerase II subunit A C-terminal domain phosphatase SSU72</fullName>
        <shortName evidence="9">CTD phosphatase SSU72</shortName>
        <ecNumber evidence="9">3.1.3.16</ecNumber>
    </recommendedName>
</protein>
<evidence type="ECO:0000256" key="5">
    <source>
        <dbReference type="ARBA" id="ARBA00022912"/>
    </source>
</evidence>
<evidence type="ECO:0000256" key="2">
    <source>
        <dbReference type="ARBA" id="ARBA00008978"/>
    </source>
</evidence>
<evidence type="ECO:0000313" key="11">
    <source>
        <dbReference type="Proteomes" id="UP000639338"/>
    </source>
</evidence>
<sequence>MMPSTKSFTVAVICSSNMNRSMEAHAFLSKKGYNVKSYGTGDKVKLPGSGPDRPNVYEFGTTYDEIYNDLLTKDKQLYTQMGLLHMLDRNRRIKPRPERFQLTKEKFELLITCEERVYDQVIECMEARTPVDNQPVHLINIDIQDNHEEATVGSFLICELVDLLANSDDLDNDIDSLLYEFESTKFGRTMLHTILFY</sequence>
<gene>
    <name evidence="10" type="ORF">HCN44_007681</name>
</gene>
<keyword evidence="4 9" id="KW-0378">Hydrolase</keyword>
<proteinExistence type="inferred from homology"/>
<organism evidence="10 11">
    <name type="scientific">Aphidius gifuensis</name>
    <name type="common">Parasitoid wasp</name>
    <dbReference type="NCBI Taxonomy" id="684658"/>
    <lineage>
        <taxon>Eukaryota</taxon>
        <taxon>Metazoa</taxon>
        <taxon>Ecdysozoa</taxon>
        <taxon>Arthropoda</taxon>
        <taxon>Hexapoda</taxon>
        <taxon>Insecta</taxon>
        <taxon>Pterygota</taxon>
        <taxon>Neoptera</taxon>
        <taxon>Endopterygota</taxon>
        <taxon>Hymenoptera</taxon>
        <taxon>Apocrita</taxon>
        <taxon>Ichneumonoidea</taxon>
        <taxon>Braconidae</taxon>
        <taxon>Aphidiinae</taxon>
        <taxon>Aphidius</taxon>
    </lineage>
</organism>
<dbReference type="Proteomes" id="UP000639338">
    <property type="component" value="Unassembled WGS sequence"/>
</dbReference>
<accession>A0A835CLF3</accession>
<dbReference type="Gene3D" id="3.40.50.2300">
    <property type="match status" value="2"/>
</dbReference>
<comment type="caution">
    <text evidence="10">The sequence shown here is derived from an EMBL/GenBank/DDBJ whole genome shotgun (WGS) entry which is preliminary data.</text>
</comment>
<name>A0A835CLF3_APHGI</name>
<evidence type="ECO:0000256" key="7">
    <source>
        <dbReference type="ARBA" id="ARBA00047761"/>
    </source>
</evidence>
<dbReference type="AlphaFoldDB" id="A0A835CLF3"/>
<dbReference type="EMBL" id="JACMRX010000006">
    <property type="protein sequence ID" value="KAF7988187.1"/>
    <property type="molecule type" value="Genomic_DNA"/>
</dbReference>
<dbReference type="PANTHER" id="PTHR20383">
    <property type="entry name" value="RNA POLYMERASE II SUBUNIT A C-TERMINAL DOMAIN PHOSPHATASE"/>
    <property type="match status" value="1"/>
</dbReference>
<evidence type="ECO:0000256" key="9">
    <source>
        <dbReference type="RuleBase" id="RU369031"/>
    </source>
</evidence>
<comment type="subcellular location">
    <subcellularLocation>
        <location evidence="1 9">Nucleus</location>
    </subcellularLocation>
</comment>
<dbReference type="Pfam" id="PF04722">
    <property type="entry name" value="Ssu72"/>
    <property type="match status" value="1"/>
</dbReference>
<keyword evidence="5 9" id="KW-0904">Protein phosphatase</keyword>
<dbReference type="GO" id="GO:0005634">
    <property type="term" value="C:nucleus"/>
    <property type="evidence" value="ECO:0007669"/>
    <property type="project" value="UniProtKB-SubCell"/>
</dbReference>
<evidence type="ECO:0000256" key="4">
    <source>
        <dbReference type="ARBA" id="ARBA00022801"/>
    </source>
</evidence>
<evidence type="ECO:0000313" key="10">
    <source>
        <dbReference type="EMBL" id="KAF7988187.1"/>
    </source>
</evidence>
<keyword evidence="3 9" id="KW-0507">mRNA processing</keyword>
<evidence type="ECO:0000256" key="8">
    <source>
        <dbReference type="ARBA" id="ARBA00048336"/>
    </source>
</evidence>
<comment type="catalytic activity">
    <reaction evidence="8 9">
        <text>O-phospho-L-threonyl-[protein] + H2O = L-threonyl-[protein] + phosphate</text>
        <dbReference type="Rhea" id="RHEA:47004"/>
        <dbReference type="Rhea" id="RHEA-COMP:11060"/>
        <dbReference type="Rhea" id="RHEA-COMP:11605"/>
        <dbReference type="ChEBI" id="CHEBI:15377"/>
        <dbReference type="ChEBI" id="CHEBI:30013"/>
        <dbReference type="ChEBI" id="CHEBI:43474"/>
        <dbReference type="ChEBI" id="CHEBI:61977"/>
        <dbReference type="EC" id="3.1.3.16"/>
    </reaction>
</comment>
<comment type="similarity">
    <text evidence="2 9">Belongs to the SSU72 phosphatase family.</text>
</comment>
<evidence type="ECO:0000256" key="1">
    <source>
        <dbReference type="ARBA" id="ARBA00004123"/>
    </source>
</evidence>
<dbReference type="FunFam" id="3.40.50.2300:FF:000066">
    <property type="entry name" value="RNA polymerase II subunit A C-terminal domain phosphatase SSU72"/>
    <property type="match status" value="1"/>
</dbReference>
<evidence type="ECO:0000256" key="6">
    <source>
        <dbReference type="ARBA" id="ARBA00023242"/>
    </source>
</evidence>
<keyword evidence="11" id="KW-1185">Reference proteome</keyword>
<dbReference type="EC" id="3.1.3.16" evidence="9"/>
<dbReference type="FunFam" id="3.40.50.2300:FF:000039">
    <property type="entry name" value="RNA polymerase II subunit A C-terminal domain phosphatase"/>
    <property type="match status" value="1"/>
</dbReference>
<dbReference type="GO" id="GO:0031124">
    <property type="term" value="P:mRNA 3'-end processing"/>
    <property type="evidence" value="ECO:0007669"/>
    <property type="project" value="UniProtKB-ARBA"/>
</dbReference>
<dbReference type="InterPro" id="IPR006811">
    <property type="entry name" value="RNA_pol_II_suA"/>
</dbReference>